<gene>
    <name evidence="1" type="ORF">BDW02DRAFT_317632</name>
</gene>
<organism evidence="1 2">
    <name type="scientific">Decorospora gaudefroyi</name>
    <dbReference type="NCBI Taxonomy" id="184978"/>
    <lineage>
        <taxon>Eukaryota</taxon>
        <taxon>Fungi</taxon>
        <taxon>Dikarya</taxon>
        <taxon>Ascomycota</taxon>
        <taxon>Pezizomycotina</taxon>
        <taxon>Dothideomycetes</taxon>
        <taxon>Pleosporomycetidae</taxon>
        <taxon>Pleosporales</taxon>
        <taxon>Pleosporineae</taxon>
        <taxon>Pleosporaceae</taxon>
        <taxon>Decorospora</taxon>
    </lineage>
</organism>
<proteinExistence type="predicted"/>
<evidence type="ECO:0000313" key="2">
    <source>
        <dbReference type="Proteomes" id="UP000800040"/>
    </source>
</evidence>
<sequence>MVIPRKREVYQSSGKIIFHTEVRTPYICQATNTSSHQANIASTKSIIFVLIHTSLPLTNRIPPPPLIPSPQRRPIPNITRCLNPRSRIFQLPIRRMHRHDIKPGLHLFVLRHPSSLDFRVLVVQCAPYEQLTRLAASMLAVPVCTAGYIRLGRIASSRKMAYSVDTWGLRDDVWSLPFMVLGVGFRWLDELGAVILIRRRYAEEDMVKGVDSENISIFGFRTLLM</sequence>
<dbReference type="Proteomes" id="UP000800040">
    <property type="component" value="Unassembled WGS sequence"/>
</dbReference>
<evidence type="ECO:0000313" key="1">
    <source>
        <dbReference type="EMBL" id="KAF1834914.1"/>
    </source>
</evidence>
<accession>A0A6A5KKL1</accession>
<reference evidence="1" key="1">
    <citation type="submission" date="2020-01" db="EMBL/GenBank/DDBJ databases">
        <authorList>
            <consortium name="DOE Joint Genome Institute"/>
            <person name="Haridas S."/>
            <person name="Albert R."/>
            <person name="Binder M."/>
            <person name="Bloem J."/>
            <person name="Labutti K."/>
            <person name="Salamov A."/>
            <person name="Andreopoulos B."/>
            <person name="Baker S.E."/>
            <person name="Barry K."/>
            <person name="Bills G."/>
            <person name="Bluhm B.H."/>
            <person name="Cannon C."/>
            <person name="Castanera R."/>
            <person name="Culley D.E."/>
            <person name="Daum C."/>
            <person name="Ezra D."/>
            <person name="Gonzalez J.B."/>
            <person name="Henrissat B."/>
            <person name="Kuo A."/>
            <person name="Liang C."/>
            <person name="Lipzen A."/>
            <person name="Lutzoni F."/>
            <person name="Magnuson J."/>
            <person name="Mondo S."/>
            <person name="Nolan M."/>
            <person name="Ohm R."/>
            <person name="Pangilinan J."/>
            <person name="Park H.-J."/>
            <person name="Ramirez L."/>
            <person name="Alfaro M."/>
            <person name="Sun H."/>
            <person name="Tritt A."/>
            <person name="Yoshinaga Y."/>
            <person name="Zwiers L.-H."/>
            <person name="Turgeon B.G."/>
            <person name="Goodwin S.B."/>
            <person name="Spatafora J.W."/>
            <person name="Crous P.W."/>
            <person name="Grigoriev I.V."/>
        </authorList>
    </citation>
    <scope>NUCLEOTIDE SEQUENCE</scope>
    <source>
        <strain evidence="1">P77</strain>
    </source>
</reference>
<protein>
    <submittedName>
        <fullName evidence="1">Uncharacterized protein</fullName>
    </submittedName>
</protein>
<dbReference type="EMBL" id="ML975295">
    <property type="protein sequence ID" value="KAF1834914.1"/>
    <property type="molecule type" value="Genomic_DNA"/>
</dbReference>
<dbReference type="AlphaFoldDB" id="A0A6A5KKL1"/>
<name>A0A6A5KKL1_9PLEO</name>
<keyword evidence="2" id="KW-1185">Reference proteome</keyword>